<evidence type="ECO:0000256" key="1">
    <source>
        <dbReference type="ARBA" id="ARBA00000852"/>
    </source>
</evidence>
<dbReference type="GO" id="GO:0008757">
    <property type="term" value="F:S-adenosylmethionine-dependent methyltransferase activity"/>
    <property type="evidence" value="ECO:0007669"/>
    <property type="project" value="InterPro"/>
</dbReference>
<dbReference type="PANTHER" id="PTHR13090">
    <property type="entry name" value="ARGININE-HYDROXYLASE NDUFAF5, MITOCHONDRIAL"/>
    <property type="match status" value="1"/>
</dbReference>
<keyword evidence="7 8" id="KW-0093">Biotin biosynthesis</keyword>
<dbReference type="EC" id="2.1.1.197" evidence="3 8"/>
<keyword evidence="11" id="KW-1185">Reference proteome</keyword>
<dbReference type="KEGG" id="plei:Q9312_09770"/>
<comment type="similarity">
    <text evidence="8">Belongs to the methyltransferase superfamily.</text>
</comment>
<keyword evidence="5 8" id="KW-0808">Transferase</keyword>
<dbReference type="EMBL" id="CP133548">
    <property type="protein sequence ID" value="WMS89177.1"/>
    <property type="molecule type" value="Genomic_DNA"/>
</dbReference>
<comment type="pathway">
    <text evidence="2 8">Cofactor biosynthesis; biotin biosynthesis.</text>
</comment>
<reference evidence="10 11" key="1">
    <citation type="submission" date="2023-08" db="EMBL/GenBank/DDBJ databases">
        <title>Pleionea litopenaei sp. nov., isolated from stomach of juvenile Litopenaeus vannamei.</title>
        <authorList>
            <person name="Rho A.M."/>
            <person name="Hwang C.Y."/>
        </authorList>
    </citation>
    <scope>NUCLEOTIDE SEQUENCE [LARGE SCALE GENOMIC DNA]</scope>
    <source>
        <strain evidence="10 11">HL-JVS1</strain>
    </source>
</reference>
<sequence>MIDKHQIAANFSKAASTYDEYAFVQREIGDRLFERLDLMKIKPECIVDIGCGTGWFTRKLKKRFSRARVCGVDIAPGMLTQAKNHNGWFGKCQYELADMDRLPFSDQSVDLLFSNLSLQWSFDLKKTMTEFSRVLKPSGLLLFSTLGPDTLQELKLAFSRVDQRQHVNDFLDMHHVGDAMLSSGLYQPVMDREALTFEYETVKGILKDLKGIGANSLNGGRSTGLMSKGQWQSLVKAYDAIKASQSSYPVTYEALFGHAWGAQASATVASDTYPISLS</sequence>
<evidence type="ECO:0000313" key="10">
    <source>
        <dbReference type="EMBL" id="WMS89177.1"/>
    </source>
</evidence>
<dbReference type="AlphaFoldDB" id="A0AA51RX18"/>
<dbReference type="GO" id="GO:0102130">
    <property type="term" value="F:malonyl-CoA methyltransferase activity"/>
    <property type="evidence" value="ECO:0007669"/>
    <property type="project" value="UniProtKB-EC"/>
</dbReference>
<evidence type="ECO:0000256" key="7">
    <source>
        <dbReference type="ARBA" id="ARBA00022756"/>
    </source>
</evidence>
<evidence type="ECO:0000256" key="2">
    <source>
        <dbReference type="ARBA" id="ARBA00004746"/>
    </source>
</evidence>
<dbReference type="InterPro" id="IPR029063">
    <property type="entry name" value="SAM-dependent_MTases_sf"/>
</dbReference>
<dbReference type="Proteomes" id="UP001239782">
    <property type="component" value="Chromosome"/>
</dbReference>
<keyword evidence="4 8" id="KW-0489">Methyltransferase</keyword>
<dbReference type="GO" id="GO:0009102">
    <property type="term" value="P:biotin biosynthetic process"/>
    <property type="evidence" value="ECO:0007669"/>
    <property type="project" value="UniProtKB-UniRule"/>
</dbReference>
<comment type="catalytic activity">
    <reaction evidence="1 8">
        <text>malonyl-[ACP] + S-adenosyl-L-methionine = malonyl-[ACP] methyl ester + S-adenosyl-L-homocysteine</text>
        <dbReference type="Rhea" id="RHEA:17105"/>
        <dbReference type="Rhea" id="RHEA-COMP:9623"/>
        <dbReference type="Rhea" id="RHEA-COMP:9954"/>
        <dbReference type="ChEBI" id="CHEBI:57856"/>
        <dbReference type="ChEBI" id="CHEBI:59789"/>
        <dbReference type="ChEBI" id="CHEBI:78449"/>
        <dbReference type="ChEBI" id="CHEBI:78845"/>
        <dbReference type="EC" id="2.1.1.197"/>
    </reaction>
</comment>
<feature type="domain" description="Methyltransferase type 11" evidence="9">
    <location>
        <begin position="47"/>
        <end position="143"/>
    </location>
</feature>
<name>A0AA51RX18_9GAMM</name>
<evidence type="ECO:0000256" key="4">
    <source>
        <dbReference type="ARBA" id="ARBA00022603"/>
    </source>
</evidence>
<dbReference type="InterPro" id="IPR013216">
    <property type="entry name" value="Methyltransf_11"/>
</dbReference>
<evidence type="ECO:0000256" key="6">
    <source>
        <dbReference type="ARBA" id="ARBA00022691"/>
    </source>
</evidence>
<gene>
    <name evidence="8 10" type="primary">bioC</name>
    <name evidence="10" type="ORF">Q9312_09770</name>
</gene>
<protein>
    <recommendedName>
        <fullName evidence="3 8">Malonyl-[acyl-carrier protein] O-methyltransferase</fullName>
        <shortName evidence="8">Malonyl-ACP O-methyltransferase</shortName>
        <ecNumber evidence="3 8">2.1.1.197</ecNumber>
    </recommendedName>
    <alternativeName>
        <fullName evidence="8">Biotin synthesis protein BioC</fullName>
    </alternativeName>
</protein>
<dbReference type="SUPFAM" id="SSF53335">
    <property type="entry name" value="S-adenosyl-L-methionine-dependent methyltransferases"/>
    <property type="match status" value="1"/>
</dbReference>
<dbReference type="Pfam" id="PF08241">
    <property type="entry name" value="Methyltransf_11"/>
    <property type="match status" value="1"/>
</dbReference>
<keyword evidence="6 8" id="KW-0949">S-adenosyl-L-methionine</keyword>
<evidence type="ECO:0000256" key="5">
    <source>
        <dbReference type="ARBA" id="ARBA00022679"/>
    </source>
</evidence>
<accession>A0AA51RX18</accession>
<dbReference type="RefSeq" id="WP_309204442.1">
    <property type="nucleotide sequence ID" value="NZ_CP133548.1"/>
</dbReference>
<dbReference type="GO" id="GO:0010340">
    <property type="term" value="F:carboxyl-O-methyltransferase activity"/>
    <property type="evidence" value="ECO:0007669"/>
    <property type="project" value="UniProtKB-UniRule"/>
</dbReference>
<evidence type="ECO:0000313" key="11">
    <source>
        <dbReference type="Proteomes" id="UP001239782"/>
    </source>
</evidence>
<evidence type="ECO:0000256" key="3">
    <source>
        <dbReference type="ARBA" id="ARBA00012327"/>
    </source>
</evidence>
<dbReference type="NCBIfam" id="TIGR02072">
    <property type="entry name" value="BioC"/>
    <property type="match status" value="1"/>
</dbReference>
<dbReference type="InterPro" id="IPR011814">
    <property type="entry name" value="BioC"/>
</dbReference>
<dbReference type="PANTHER" id="PTHR13090:SF1">
    <property type="entry name" value="ARGININE-HYDROXYLASE NDUFAF5, MITOCHONDRIAL"/>
    <property type="match status" value="1"/>
</dbReference>
<dbReference type="InterPro" id="IPR050602">
    <property type="entry name" value="Malonyl-ACP_OMT"/>
</dbReference>
<comment type="function">
    <text evidence="8">Converts the free carboxyl group of a malonyl-thioester to its methyl ester by transfer of a methyl group from S-adenosyl-L-methionine (SAM). It allows to synthesize pimeloyl-ACP via the fatty acid synthetic pathway.</text>
</comment>
<dbReference type="HAMAP" id="MF_00835">
    <property type="entry name" value="BioC"/>
    <property type="match status" value="1"/>
</dbReference>
<dbReference type="Gene3D" id="3.40.50.150">
    <property type="entry name" value="Vaccinia Virus protein VP39"/>
    <property type="match status" value="1"/>
</dbReference>
<dbReference type="CDD" id="cd02440">
    <property type="entry name" value="AdoMet_MTases"/>
    <property type="match status" value="1"/>
</dbReference>
<evidence type="ECO:0000259" key="9">
    <source>
        <dbReference type="Pfam" id="PF08241"/>
    </source>
</evidence>
<dbReference type="GO" id="GO:0032259">
    <property type="term" value="P:methylation"/>
    <property type="evidence" value="ECO:0007669"/>
    <property type="project" value="UniProtKB-KW"/>
</dbReference>
<proteinExistence type="inferred from homology"/>
<evidence type="ECO:0000256" key="8">
    <source>
        <dbReference type="HAMAP-Rule" id="MF_00835"/>
    </source>
</evidence>
<organism evidence="10 11">
    <name type="scientific">Pleionea litopenaei</name>
    <dbReference type="NCBI Taxonomy" id="3070815"/>
    <lineage>
        <taxon>Bacteria</taxon>
        <taxon>Pseudomonadati</taxon>
        <taxon>Pseudomonadota</taxon>
        <taxon>Gammaproteobacteria</taxon>
        <taxon>Oceanospirillales</taxon>
        <taxon>Pleioneaceae</taxon>
        <taxon>Pleionea</taxon>
    </lineage>
</organism>